<evidence type="ECO:0000256" key="1">
    <source>
        <dbReference type="ARBA" id="ARBA00009183"/>
    </source>
</evidence>
<evidence type="ECO:0000313" key="9">
    <source>
        <dbReference type="EMBL" id="KAH9383691.1"/>
    </source>
</evidence>
<comment type="subcellular location">
    <subcellularLocation>
        <location evidence="6">Endoplasmic reticulum membrane</location>
    </subcellularLocation>
</comment>
<comment type="cofactor">
    <cofactor evidence="6 7">
        <name>FAD</name>
        <dbReference type="ChEBI" id="CHEBI:57692"/>
    </cofactor>
</comment>
<dbReference type="InterPro" id="IPR000960">
    <property type="entry name" value="Flavin_mOase"/>
</dbReference>
<dbReference type="OMA" id="CCTGYDI"/>
<dbReference type="InterPro" id="IPR050346">
    <property type="entry name" value="FMO-like"/>
</dbReference>
<dbReference type="InterPro" id="IPR020946">
    <property type="entry name" value="Flavin_mOase-like"/>
</dbReference>
<accession>A0A9J6H7Q6</accession>
<dbReference type="PRINTS" id="PR00370">
    <property type="entry name" value="FMOXYGENASE"/>
</dbReference>
<keyword evidence="6 7" id="KW-0503">Monooxygenase</keyword>
<dbReference type="GO" id="GO:0005789">
    <property type="term" value="C:endoplasmic reticulum membrane"/>
    <property type="evidence" value="ECO:0007669"/>
    <property type="project" value="UniProtKB-SubCell"/>
</dbReference>
<comment type="similarity">
    <text evidence="1 6 7">Belongs to the FMO family.</text>
</comment>
<dbReference type="Pfam" id="PF00743">
    <property type="entry name" value="FMO-like"/>
    <property type="match status" value="2"/>
</dbReference>
<name>A0A9J6H7Q6_HAELO</name>
<comment type="caution">
    <text evidence="9">The sequence shown here is derived from an EMBL/GenBank/DDBJ whole genome shotgun (WGS) entry which is preliminary data.</text>
</comment>
<evidence type="ECO:0000256" key="5">
    <source>
        <dbReference type="ARBA" id="ARBA00023002"/>
    </source>
</evidence>
<evidence type="ECO:0000313" key="10">
    <source>
        <dbReference type="Proteomes" id="UP000821853"/>
    </source>
</evidence>
<evidence type="ECO:0000256" key="7">
    <source>
        <dbReference type="RuleBase" id="RU361177"/>
    </source>
</evidence>
<keyword evidence="6" id="KW-0256">Endoplasmic reticulum</keyword>
<dbReference type="InterPro" id="IPR036188">
    <property type="entry name" value="FAD/NAD-bd_sf"/>
</dbReference>
<evidence type="ECO:0000256" key="2">
    <source>
        <dbReference type="ARBA" id="ARBA00022630"/>
    </source>
</evidence>
<dbReference type="GO" id="GO:0050661">
    <property type="term" value="F:NADP binding"/>
    <property type="evidence" value="ECO:0007669"/>
    <property type="project" value="InterPro"/>
</dbReference>
<keyword evidence="6" id="KW-0472">Membrane</keyword>
<dbReference type="PANTHER" id="PTHR23023">
    <property type="entry name" value="DIMETHYLANILINE MONOOXYGENASE"/>
    <property type="match status" value="1"/>
</dbReference>
<dbReference type="GO" id="GO:0050660">
    <property type="term" value="F:flavin adenine dinucleotide binding"/>
    <property type="evidence" value="ECO:0007669"/>
    <property type="project" value="InterPro"/>
</dbReference>
<evidence type="ECO:0000256" key="4">
    <source>
        <dbReference type="ARBA" id="ARBA00022857"/>
    </source>
</evidence>
<dbReference type="EMBL" id="JABSTR010001244">
    <property type="protein sequence ID" value="KAH9383691.1"/>
    <property type="molecule type" value="Genomic_DNA"/>
</dbReference>
<sequence>MVERLFRLLPTPATGTPPSPLPGHVAAAQRDRPGQGEHKPGRQAMTNNSAEAAAGAETSAAAPASRRQRVAVIGAGASGLAAVKACLEEGLDVVCYERADALGGLWHYTDTVERGRACVMRSTVINSSKEMSAFSDFPPDARLPNYMHNSLMARYIEDYGRHSGAADRVLLRHEVSDVKPTAGYDRWTLKVRRLDTGDEFVKEVDAVMLCTGHHAHPIWPEFKGLGDERGAGSVFAGRVMHSQDYRRPRGFEDRRVLVVGLGNSAGDLAVELGGVSEQEAPNARRKEEEAGNKLFCFSRFLVYRFSSLLVVCKRSHCFPARKRRQGCFRVVKEKNERERNDREMQISNRKKGFQPFDASYQTRLFNVLFEWLPYQLVCTMCEFAINQRVDHAAYRLQPKHRIFGQHPMVNDALPNRILSGTVRVKGPVKEFTKDGAIFEGESGIVVPLDDVILATGYRVSYPCLAPGVLDVGEDHQVDVYKLVFPPERPGLALIGLAQPIGALLPLSELQSRWAARVFAGKAQLPSVDHMWRQASHRHSLFPCSSKSHCPCTHRVTNMGPSSIRRT</sequence>
<evidence type="ECO:0000256" key="6">
    <source>
        <dbReference type="PIRNR" id="PIRNR000332"/>
    </source>
</evidence>
<dbReference type="SUPFAM" id="SSF51905">
    <property type="entry name" value="FAD/NAD(P)-binding domain"/>
    <property type="match status" value="2"/>
</dbReference>
<proteinExistence type="inferred from homology"/>
<evidence type="ECO:0000256" key="8">
    <source>
        <dbReference type="SAM" id="MobiDB-lite"/>
    </source>
</evidence>
<keyword evidence="3 6" id="KW-0274">FAD</keyword>
<dbReference type="PIRSF" id="PIRSF000332">
    <property type="entry name" value="FMO"/>
    <property type="match status" value="1"/>
</dbReference>
<gene>
    <name evidence="9" type="ORF">HPB48_025457</name>
</gene>
<dbReference type="AlphaFoldDB" id="A0A9J6H7Q6"/>
<keyword evidence="5 6" id="KW-0560">Oxidoreductase</keyword>
<reference evidence="9 10" key="1">
    <citation type="journal article" date="2020" name="Cell">
        <title>Large-Scale Comparative Analyses of Tick Genomes Elucidate Their Genetic Diversity and Vector Capacities.</title>
        <authorList>
            <consortium name="Tick Genome and Microbiome Consortium (TIGMIC)"/>
            <person name="Jia N."/>
            <person name="Wang J."/>
            <person name="Shi W."/>
            <person name="Du L."/>
            <person name="Sun Y."/>
            <person name="Zhan W."/>
            <person name="Jiang J.F."/>
            <person name="Wang Q."/>
            <person name="Zhang B."/>
            <person name="Ji P."/>
            <person name="Bell-Sakyi L."/>
            <person name="Cui X.M."/>
            <person name="Yuan T.T."/>
            <person name="Jiang B.G."/>
            <person name="Yang W.F."/>
            <person name="Lam T.T."/>
            <person name="Chang Q.C."/>
            <person name="Ding S.J."/>
            <person name="Wang X.J."/>
            <person name="Zhu J.G."/>
            <person name="Ruan X.D."/>
            <person name="Zhao L."/>
            <person name="Wei J.T."/>
            <person name="Ye R.Z."/>
            <person name="Que T.C."/>
            <person name="Du C.H."/>
            <person name="Zhou Y.H."/>
            <person name="Cheng J.X."/>
            <person name="Dai P.F."/>
            <person name="Guo W.B."/>
            <person name="Han X.H."/>
            <person name="Huang E.J."/>
            <person name="Li L.F."/>
            <person name="Wei W."/>
            <person name="Gao Y.C."/>
            <person name="Liu J.Z."/>
            <person name="Shao H.Z."/>
            <person name="Wang X."/>
            <person name="Wang C.C."/>
            <person name="Yang T.C."/>
            <person name="Huo Q.B."/>
            <person name="Li W."/>
            <person name="Chen H.Y."/>
            <person name="Chen S.E."/>
            <person name="Zhou L.G."/>
            <person name="Ni X.B."/>
            <person name="Tian J.H."/>
            <person name="Sheng Y."/>
            <person name="Liu T."/>
            <person name="Pan Y.S."/>
            <person name="Xia L.Y."/>
            <person name="Li J."/>
            <person name="Zhao F."/>
            <person name="Cao W.C."/>
        </authorList>
    </citation>
    <scope>NUCLEOTIDE SEQUENCE [LARGE SCALE GENOMIC DNA]</scope>
    <source>
        <strain evidence="9">HaeL-2018</strain>
    </source>
</reference>
<dbReference type="Gene3D" id="3.50.50.60">
    <property type="entry name" value="FAD/NAD(P)-binding domain"/>
    <property type="match status" value="2"/>
</dbReference>
<dbReference type="VEuPathDB" id="VectorBase:HLOH_057794"/>
<feature type="compositionally biased region" description="Basic and acidic residues" evidence="8">
    <location>
        <begin position="29"/>
        <end position="40"/>
    </location>
</feature>
<feature type="region of interest" description="Disordered" evidence="8">
    <location>
        <begin position="6"/>
        <end position="66"/>
    </location>
</feature>
<dbReference type="GO" id="GO:0004499">
    <property type="term" value="F:N,N-dimethylaniline monooxygenase activity"/>
    <property type="evidence" value="ECO:0007669"/>
    <property type="project" value="UniProtKB-UniRule"/>
</dbReference>
<keyword evidence="4 6" id="KW-0521">NADP</keyword>
<organism evidence="9 10">
    <name type="scientific">Haemaphysalis longicornis</name>
    <name type="common">Bush tick</name>
    <dbReference type="NCBI Taxonomy" id="44386"/>
    <lineage>
        <taxon>Eukaryota</taxon>
        <taxon>Metazoa</taxon>
        <taxon>Ecdysozoa</taxon>
        <taxon>Arthropoda</taxon>
        <taxon>Chelicerata</taxon>
        <taxon>Arachnida</taxon>
        <taxon>Acari</taxon>
        <taxon>Parasitiformes</taxon>
        <taxon>Ixodida</taxon>
        <taxon>Ixodoidea</taxon>
        <taxon>Ixodidae</taxon>
        <taxon>Haemaphysalinae</taxon>
        <taxon>Haemaphysalis</taxon>
    </lineage>
</organism>
<dbReference type="EC" id="1.-.-.-" evidence="7"/>
<feature type="compositionally biased region" description="Low complexity" evidence="8">
    <location>
        <begin position="44"/>
        <end position="64"/>
    </location>
</feature>
<evidence type="ECO:0000256" key="3">
    <source>
        <dbReference type="ARBA" id="ARBA00022827"/>
    </source>
</evidence>
<keyword evidence="10" id="KW-1185">Reference proteome</keyword>
<protein>
    <recommendedName>
        <fullName evidence="7">Flavin-containing monooxygenase</fullName>
        <ecNumber evidence="7">1.-.-.-</ecNumber>
    </recommendedName>
</protein>
<keyword evidence="2 6" id="KW-0285">Flavoprotein</keyword>
<dbReference type="Proteomes" id="UP000821853">
    <property type="component" value="Unassembled WGS sequence"/>
</dbReference>
<dbReference type="OrthoDB" id="66881at2759"/>